<dbReference type="Proteomes" id="UP001428817">
    <property type="component" value="Unassembled WGS sequence"/>
</dbReference>
<evidence type="ECO:0000313" key="3">
    <source>
        <dbReference type="Proteomes" id="UP001428817"/>
    </source>
</evidence>
<keyword evidence="1 2" id="KW-0378">Hydrolase</keyword>
<evidence type="ECO:0000313" key="2">
    <source>
        <dbReference type="EMBL" id="GAA5153853.1"/>
    </source>
</evidence>
<reference evidence="3" key="1">
    <citation type="journal article" date="2019" name="Int. J. Syst. Evol. Microbiol.">
        <title>The Global Catalogue of Microorganisms (GCM) 10K type strain sequencing project: providing services to taxonomists for standard genome sequencing and annotation.</title>
        <authorList>
            <consortium name="The Broad Institute Genomics Platform"/>
            <consortium name="The Broad Institute Genome Sequencing Center for Infectious Disease"/>
            <person name="Wu L."/>
            <person name="Ma J."/>
        </authorList>
    </citation>
    <scope>NUCLEOTIDE SEQUENCE [LARGE SCALE GENOMIC DNA]</scope>
    <source>
        <strain evidence="3">JCM 18303</strain>
    </source>
</reference>
<proteinExistence type="predicted"/>
<dbReference type="RefSeq" id="WP_185061704.1">
    <property type="nucleotide sequence ID" value="NZ_BAABJP010000008.1"/>
</dbReference>
<comment type="caution">
    <text evidence="2">The sequence shown here is derived from an EMBL/GenBank/DDBJ whole genome shotgun (WGS) entry which is preliminary data.</text>
</comment>
<sequence>MAGEDLTNARLAAPPRAPLPADGLTRDALLALGDRVTAGTWGMGLPDWFWGEGVCLLGLVRLAEARGERFPPPVLQWLAGQVARGIRVDHVNHLAPGTALAMVPVQSAEAQRVLKTLVTWLDRPGAVTRDRAGALEHWPGGVWADTVFMAGVFLGRAAVALGDPEPLRAFAEQLLRHADVLRDPVTGLYAHGSHRGEVIRCYWGRANAWAALAAVEFLELVAGPAAELAEGLDAEVDRVRRNLAAQLIALARRQPGHGVWSVLVDDHPEVAGLVETSAAAGIGAAMLRAGAVLPSLPVGVAEAGWLAVRGALAYVEPDGTLARTSAGTVLQLVPFGYSVIRDDRPQLWGQGLALHAIAAALRAADRGEHP</sequence>
<dbReference type="SUPFAM" id="SSF48208">
    <property type="entry name" value="Six-hairpin glycosidases"/>
    <property type="match status" value="1"/>
</dbReference>
<dbReference type="InterPro" id="IPR012341">
    <property type="entry name" value="6hp_glycosidase-like_sf"/>
</dbReference>
<gene>
    <name evidence="2" type="ORF">GCM10023321_24760</name>
</gene>
<dbReference type="GO" id="GO:0016787">
    <property type="term" value="F:hydrolase activity"/>
    <property type="evidence" value="ECO:0007669"/>
    <property type="project" value="UniProtKB-KW"/>
</dbReference>
<name>A0ABP9PXM0_9PSEU</name>
<evidence type="ECO:0000256" key="1">
    <source>
        <dbReference type="ARBA" id="ARBA00022801"/>
    </source>
</evidence>
<dbReference type="InterPro" id="IPR010905">
    <property type="entry name" value="Glyco_hydro_88"/>
</dbReference>
<dbReference type="InterPro" id="IPR008928">
    <property type="entry name" value="6-hairpin_glycosidase_sf"/>
</dbReference>
<organism evidence="2 3">
    <name type="scientific">Pseudonocardia eucalypti</name>
    <dbReference type="NCBI Taxonomy" id="648755"/>
    <lineage>
        <taxon>Bacteria</taxon>
        <taxon>Bacillati</taxon>
        <taxon>Actinomycetota</taxon>
        <taxon>Actinomycetes</taxon>
        <taxon>Pseudonocardiales</taxon>
        <taxon>Pseudonocardiaceae</taxon>
        <taxon>Pseudonocardia</taxon>
    </lineage>
</organism>
<keyword evidence="3" id="KW-1185">Reference proteome</keyword>
<dbReference type="Pfam" id="PF07470">
    <property type="entry name" value="Glyco_hydro_88"/>
    <property type="match status" value="1"/>
</dbReference>
<dbReference type="InterPro" id="IPR052043">
    <property type="entry name" value="PolySaccharide_Degr_Enz"/>
</dbReference>
<dbReference type="EMBL" id="BAABJP010000008">
    <property type="protein sequence ID" value="GAA5153853.1"/>
    <property type="molecule type" value="Genomic_DNA"/>
</dbReference>
<protein>
    <submittedName>
        <fullName evidence="2">Glycoside hydrolase family 105 protein</fullName>
    </submittedName>
</protein>
<dbReference type="Gene3D" id="1.50.10.10">
    <property type="match status" value="1"/>
</dbReference>
<dbReference type="PANTHER" id="PTHR33886">
    <property type="entry name" value="UNSATURATED RHAMNOGALACTURONAN HYDROLASE (EUROFUNG)"/>
    <property type="match status" value="1"/>
</dbReference>
<accession>A0ABP9PXM0</accession>
<dbReference type="PANTHER" id="PTHR33886:SF8">
    <property type="entry name" value="UNSATURATED RHAMNOGALACTURONAN HYDROLASE (EUROFUNG)"/>
    <property type="match status" value="1"/>
</dbReference>